<comment type="caution">
    <text evidence="2">The sequence shown here is derived from an EMBL/GenBank/DDBJ whole genome shotgun (WGS) entry which is preliminary data.</text>
</comment>
<name>A0A4R6MD06_9GAMM</name>
<dbReference type="InterPro" id="IPR025870">
    <property type="entry name" value="Glyoxalase-like_dom"/>
</dbReference>
<dbReference type="Proteomes" id="UP000294656">
    <property type="component" value="Unassembled WGS sequence"/>
</dbReference>
<evidence type="ECO:0000313" key="3">
    <source>
        <dbReference type="Proteomes" id="UP000294656"/>
    </source>
</evidence>
<organism evidence="2 3">
    <name type="scientific">Marinomonas balearica</name>
    <dbReference type="NCBI Taxonomy" id="491947"/>
    <lineage>
        <taxon>Bacteria</taxon>
        <taxon>Pseudomonadati</taxon>
        <taxon>Pseudomonadota</taxon>
        <taxon>Gammaproteobacteria</taxon>
        <taxon>Oceanospirillales</taxon>
        <taxon>Oceanospirillaceae</taxon>
        <taxon>Marinomonas</taxon>
    </lineage>
</organism>
<dbReference type="InterPro" id="IPR029068">
    <property type="entry name" value="Glyas_Bleomycin-R_OHBP_Dase"/>
</dbReference>
<evidence type="ECO:0000259" key="1">
    <source>
        <dbReference type="Pfam" id="PF13468"/>
    </source>
</evidence>
<feature type="domain" description="Glyoxalase-like" evidence="1">
    <location>
        <begin position="3"/>
        <end position="63"/>
    </location>
</feature>
<dbReference type="EMBL" id="SNXC01000009">
    <property type="protein sequence ID" value="TDO99558.1"/>
    <property type="molecule type" value="Genomic_DNA"/>
</dbReference>
<keyword evidence="3" id="KW-1185">Reference proteome</keyword>
<dbReference type="Gene3D" id="3.10.180.10">
    <property type="entry name" value="2,3-Dihydroxybiphenyl 1,2-Dioxygenase, domain 1"/>
    <property type="match status" value="1"/>
</dbReference>
<protein>
    <submittedName>
        <fullName evidence="2">Glyoxalase-like protein</fullName>
    </submittedName>
</protein>
<dbReference type="Pfam" id="PF13468">
    <property type="entry name" value="Glyoxalase_3"/>
    <property type="match status" value="1"/>
</dbReference>
<reference evidence="2 3" key="1">
    <citation type="submission" date="2019-03" db="EMBL/GenBank/DDBJ databases">
        <title>Genomic Encyclopedia of Type Strains, Phase III (KMG-III): the genomes of soil and plant-associated and newly described type strains.</title>
        <authorList>
            <person name="Whitman W."/>
        </authorList>
    </citation>
    <scope>NUCLEOTIDE SEQUENCE [LARGE SCALE GENOMIC DNA]</scope>
    <source>
        <strain evidence="2 3">CECT 7378</strain>
    </source>
</reference>
<gene>
    <name evidence="2" type="ORF">DFP79_0543</name>
</gene>
<dbReference type="RefSeq" id="WP_166637623.1">
    <property type="nucleotide sequence ID" value="NZ_SNXC01000009.1"/>
</dbReference>
<proteinExistence type="predicted"/>
<accession>A0A4R6MD06</accession>
<sequence length="232" mass="26472">MEIDHVFIATPSREEANAFFNLGFNETQGRRHAGQGTKNRIVRFNNVFLEFLYLVDEHEATSSATSRTQLYQRLTPSRHPTVSPFGVCFRPSINSFSFTMECWDYKPSYLPNGVSIPVSTRGVNEPMWFFLSFGKAPSNTLNNDDSLIHKNGAEHVTNVQLHCAHFSDETKRTLSDIDQLTLLETQRIEDQIEESHSPNVLPNIHLLELELDHGRQGKTYDLRPNLPLIVSI</sequence>
<evidence type="ECO:0000313" key="2">
    <source>
        <dbReference type="EMBL" id="TDO99558.1"/>
    </source>
</evidence>
<dbReference type="AlphaFoldDB" id="A0A4R6MD06"/>